<sequence length="284" mass="29042">MPELLLRRCRPALGTYVEIGAACEEAGARAAVLAAVEQAFAAIGRVEHAMSFHAPASDLSRINAAGAGSVIPVDRWTAEVLLLAQELHGATGGCFDCGVGGTLQAWGMLPGAPHGRRPAAQAGGGAQHLGIDAGRGEVRLHRPVCLDLGGIAKGFAVDRAIDALAAAGVRCAVVNAGGDLRVLGPVPRPLHVRDPRAPARLRFAGLLCDGAAATSARYFSEMPGRPDRCALVDPFTRCAVADRRSFTVLAPLCAVADGLAKALAVAGALGPSCLQRFGAQGLVL</sequence>
<dbReference type="GO" id="GO:0016740">
    <property type="term" value="F:transferase activity"/>
    <property type="evidence" value="ECO:0007669"/>
    <property type="project" value="UniProtKB-KW"/>
</dbReference>
<evidence type="ECO:0000313" key="12">
    <source>
        <dbReference type="Proteomes" id="UP000464787"/>
    </source>
</evidence>
<dbReference type="EC" id="2.7.1.180" evidence="2"/>
<evidence type="ECO:0000313" key="11">
    <source>
        <dbReference type="EMBL" id="QHJ01017.1"/>
    </source>
</evidence>
<keyword evidence="12" id="KW-1185">Reference proteome</keyword>
<dbReference type="Gene3D" id="3.10.520.10">
    <property type="entry name" value="ApbE-like domains"/>
    <property type="match status" value="1"/>
</dbReference>
<keyword evidence="8" id="KW-0460">Magnesium</keyword>
<dbReference type="Proteomes" id="UP000464787">
    <property type="component" value="Chromosome"/>
</dbReference>
<comment type="catalytic activity">
    <reaction evidence="10">
        <text>L-threonyl-[protein] + FAD = FMN-L-threonyl-[protein] + AMP + H(+)</text>
        <dbReference type="Rhea" id="RHEA:36847"/>
        <dbReference type="Rhea" id="RHEA-COMP:11060"/>
        <dbReference type="Rhea" id="RHEA-COMP:11061"/>
        <dbReference type="ChEBI" id="CHEBI:15378"/>
        <dbReference type="ChEBI" id="CHEBI:30013"/>
        <dbReference type="ChEBI" id="CHEBI:57692"/>
        <dbReference type="ChEBI" id="CHEBI:74257"/>
        <dbReference type="ChEBI" id="CHEBI:456215"/>
        <dbReference type="EC" id="2.7.1.180"/>
    </reaction>
</comment>
<proteinExistence type="predicted"/>
<evidence type="ECO:0000256" key="2">
    <source>
        <dbReference type="ARBA" id="ARBA00011955"/>
    </source>
</evidence>
<dbReference type="RefSeq" id="WP_160554826.1">
    <property type="nucleotide sequence ID" value="NZ_CP047650.1"/>
</dbReference>
<evidence type="ECO:0000256" key="7">
    <source>
        <dbReference type="ARBA" id="ARBA00022827"/>
    </source>
</evidence>
<dbReference type="PANTHER" id="PTHR30040:SF2">
    <property type="entry name" value="FAD:PROTEIN FMN TRANSFERASE"/>
    <property type="match status" value="1"/>
</dbReference>
<dbReference type="GO" id="GO:0046872">
    <property type="term" value="F:metal ion binding"/>
    <property type="evidence" value="ECO:0007669"/>
    <property type="project" value="UniProtKB-KW"/>
</dbReference>
<comment type="cofactor">
    <cofactor evidence="1">
        <name>Mg(2+)</name>
        <dbReference type="ChEBI" id="CHEBI:18420"/>
    </cofactor>
</comment>
<dbReference type="InterPro" id="IPR024932">
    <property type="entry name" value="ApbE"/>
</dbReference>
<name>A0A857JAR7_9BURK</name>
<dbReference type="SUPFAM" id="SSF143631">
    <property type="entry name" value="ApbE-like"/>
    <property type="match status" value="1"/>
</dbReference>
<evidence type="ECO:0000256" key="8">
    <source>
        <dbReference type="ARBA" id="ARBA00022842"/>
    </source>
</evidence>
<keyword evidence="5 11" id="KW-0808">Transferase</keyword>
<dbReference type="AlphaFoldDB" id="A0A857JAR7"/>
<dbReference type="KEGG" id="xyk:GT347_25330"/>
<organism evidence="11 12">
    <name type="scientific">Xylophilus rhododendri</name>
    <dbReference type="NCBI Taxonomy" id="2697032"/>
    <lineage>
        <taxon>Bacteria</taxon>
        <taxon>Pseudomonadati</taxon>
        <taxon>Pseudomonadota</taxon>
        <taxon>Betaproteobacteria</taxon>
        <taxon>Burkholderiales</taxon>
        <taxon>Xylophilus</taxon>
    </lineage>
</organism>
<keyword evidence="4" id="KW-0285">Flavoprotein</keyword>
<keyword evidence="7" id="KW-0274">FAD</keyword>
<dbReference type="EMBL" id="CP047650">
    <property type="protein sequence ID" value="QHJ01017.1"/>
    <property type="molecule type" value="Genomic_DNA"/>
</dbReference>
<keyword evidence="6" id="KW-0479">Metal-binding</keyword>
<evidence type="ECO:0000256" key="3">
    <source>
        <dbReference type="ARBA" id="ARBA00016337"/>
    </source>
</evidence>
<accession>A0A857JAR7</accession>
<evidence type="ECO:0000256" key="4">
    <source>
        <dbReference type="ARBA" id="ARBA00022630"/>
    </source>
</evidence>
<evidence type="ECO:0000256" key="1">
    <source>
        <dbReference type="ARBA" id="ARBA00001946"/>
    </source>
</evidence>
<evidence type="ECO:0000256" key="10">
    <source>
        <dbReference type="ARBA" id="ARBA00048540"/>
    </source>
</evidence>
<dbReference type="Pfam" id="PF02424">
    <property type="entry name" value="ApbE"/>
    <property type="match status" value="1"/>
</dbReference>
<evidence type="ECO:0000256" key="9">
    <source>
        <dbReference type="ARBA" id="ARBA00031306"/>
    </source>
</evidence>
<evidence type="ECO:0000256" key="6">
    <source>
        <dbReference type="ARBA" id="ARBA00022723"/>
    </source>
</evidence>
<dbReference type="PANTHER" id="PTHR30040">
    <property type="entry name" value="THIAMINE BIOSYNTHESIS LIPOPROTEIN APBE"/>
    <property type="match status" value="1"/>
</dbReference>
<reference evidence="11 12" key="1">
    <citation type="submission" date="2020-01" db="EMBL/GenBank/DDBJ databases">
        <title>Genome sequencing of strain KACC 21265.</title>
        <authorList>
            <person name="Heo J."/>
            <person name="Kim S.-J."/>
            <person name="Kim J.-S."/>
            <person name="Hong S.-B."/>
            <person name="Kwon S.-W."/>
        </authorList>
    </citation>
    <scope>NUCLEOTIDE SEQUENCE [LARGE SCALE GENOMIC DNA]</scope>
    <source>
        <strain evidence="11 12">KACC 21265</strain>
    </source>
</reference>
<protein>
    <recommendedName>
        <fullName evidence="3">FAD:protein FMN transferase</fullName>
        <ecNumber evidence="2">2.7.1.180</ecNumber>
    </recommendedName>
    <alternativeName>
        <fullName evidence="9">Flavin transferase</fullName>
    </alternativeName>
</protein>
<evidence type="ECO:0000256" key="5">
    <source>
        <dbReference type="ARBA" id="ARBA00022679"/>
    </source>
</evidence>
<gene>
    <name evidence="11" type="ORF">GT347_25330</name>
</gene>
<dbReference type="InterPro" id="IPR003374">
    <property type="entry name" value="ApbE-like_sf"/>
</dbReference>